<feature type="transmembrane region" description="Helical" evidence="10">
    <location>
        <begin position="96"/>
        <end position="114"/>
    </location>
</feature>
<dbReference type="EMBL" id="MLJW01000028">
    <property type="protein sequence ID" value="OIR09075.1"/>
    <property type="molecule type" value="Genomic_DNA"/>
</dbReference>
<keyword evidence="5 10" id="KW-0812">Transmembrane</keyword>
<feature type="transmembrane region" description="Helical" evidence="10">
    <location>
        <begin position="449"/>
        <end position="468"/>
    </location>
</feature>
<dbReference type="PANTHER" id="PTHR43653:SF1">
    <property type="entry name" value="CYTOCHROME C-TYPE BIOGENESIS PROTEIN CCMF"/>
    <property type="match status" value="1"/>
</dbReference>
<dbReference type="NCBIfam" id="TIGR00353">
    <property type="entry name" value="nrfE"/>
    <property type="match status" value="1"/>
</dbReference>
<protein>
    <submittedName>
        <fullName evidence="13">Cytochrome c-type biogenesis protein CcmF</fullName>
    </submittedName>
</protein>
<feature type="transmembrane region" description="Helical" evidence="10">
    <location>
        <begin position="495"/>
        <end position="516"/>
    </location>
</feature>
<comment type="function">
    <text evidence="9">Required for the biogenesis of c-type cytochromes. Possible subunit of a heme lyase.</text>
</comment>
<feature type="transmembrane region" description="Helical" evidence="10">
    <location>
        <begin position="621"/>
        <end position="640"/>
    </location>
</feature>
<dbReference type="PANTHER" id="PTHR43653">
    <property type="entry name" value="CYTOCHROME C ASSEMBLY PROTEIN-RELATED"/>
    <property type="match status" value="1"/>
</dbReference>
<comment type="similarity">
    <text evidence="2">Belongs to the CcmF/CycK/Ccl1/NrfE/CcsA family.</text>
</comment>
<feature type="transmembrane region" description="Helical" evidence="10">
    <location>
        <begin position="207"/>
        <end position="229"/>
    </location>
</feature>
<dbReference type="InterPro" id="IPR002541">
    <property type="entry name" value="Cyt_c_assembly"/>
</dbReference>
<feature type="transmembrane region" description="Helical" evidence="10">
    <location>
        <begin position="394"/>
        <end position="413"/>
    </location>
</feature>
<evidence type="ECO:0000256" key="2">
    <source>
        <dbReference type="ARBA" id="ARBA00009186"/>
    </source>
</evidence>
<dbReference type="GO" id="GO:0005886">
    <property type="term" value="C:plasma membrane"/>
    <property type="evidence" value="ECO:0007669"/>
    <property type="project" value="UniProtKB-SubCell"/>
</dbReference>
<dbReference type="NCBIfam" id="NF007691">
    <property type="entry name" value="PRK10369.1"/>
    <property type="match status" value="1"/>
</dbReference>
<evidence type="ECO:0000256" key="3">
    <source>
        <dbReference type="ARBA" id="ARBA00022475"/>
    </source>
</evidence>
<feature type="transmembrane region" description="Helical" evidence="10">
    <location>
        <begin position="175"/>
        <end position="195"/>
    </location>
</feature>
<keyword evidence="6" id="KW-0201">Cytochrome c-type biogenesis</keyword>
<dbReference type="GO" id="GO:0020037">
    <property type="term" value="F:heme binding"/>
    <property type="evidence" value="ECO:0007669"/>
    <property type="project" value="InterPro"/>
</dbReference>
<organism evidence="13">
    <name type="scientific">mine drainage metagenome</name>
    <dbReference type="NCBI Taxonomy" id="410659"/>
    <lineage>
        <taxon>unclassified sequences</taxon>
        <taxon>metagenomes</taxon>
        <taxon>ecological metagenomes</taxon>
    </lineage>
</organism>
<keyword evidence="7 10" id="KW-1133">Transmembrane helix</keyword>
<gene>
    <name evidence="13" type="primary">ccmF_4</name>
    <name evidence="13" type="ORF">GALL_86820</name>
</gene>
<dbReference type="InterPro" id="IPR003568">
    <property type="entry name" value="Cyt_c_biogenesis_CcmF"/>
</dbReference>
<feature type="domain" description="Cytochrome c-type biogenesis protein CcmF C-terminal" evidence="12">
    <location>
        <begin position="315"/>
        <end position="643"/>
    </location>
</feature>
<feature type="domain" description="Cytochrome c assembly protein" evidence="11">
    <location>
        <begin position="89"/>
        <end position="295"/>
    </location>
</feature>
<feature type="transmembrane region" description="Helical" evidence="10">
    <location>
        <begin position="6"/>
        <end position="29"/>
    </location>
</feature>
<feature type="transmembrane region" description="Helical" evidence="10">
    <location>
        <begin position="352"/>
        <end position="374"/>
    </location>
</feature>
<evidence type="ECO:0000313" key="13">
    <source>
        <dbReference type="EMBL" id="OIR09075.1"/>
    </source>
</evidence>
<feature type="transmembrane region" description="Helical" evidence="10">
    <location>
        <begin position="273"/>
        <end position="292"/>
    </location>
</feature>
<evidence type="ECO:0000259" key="11">
    <source>
        <dbReference type="Pfam" id="PF01578"/>
    </source>
</evidence>
<evidence type="ECO:0000256" key="7">
    <source>
        <dbReference type="ARBA" id="ARBA00022989"/>
    </source>
</evidence>
<feature type="transmembrane region" description="Helical" evidence="10">
    <location>
        <begin position="312"/>
        <end position="331"/>
    </location>
</feature>
<keyword evidence="8 10" id="KW-0472">Membrane</keyword>
<dbReference type="Pfam" id="PF16327">
    <property type="entry name" value="CcmF_C"/>
    <property type="match status" value="1"/>
</dbReference>
<keyword evidence="3" id="KW-1003">Cell membrane</keyword>
<keyword evidence="4" id="KW-0997">Cell inner membrane</keyword>
<evidence type="ECO:0000256" key="9">
    <source>
        <dbReference type="ARBA" id="ARBA00037230"/>
    </source>
</evidence>
<evidence type="ECO:0000256" key="1">
    <source>
        <dbReference type="ARBA" id="ARBA00004429"/>
    </source>
</evidence>
<feature type="transmembrane region" description="Helical" evidence="10">
    <location>
        <begin position="41"/>
        <end position="62"/>
    </location>
</feature>
<evidence type="ECO:0000256" key="6">
    <source>
        <dbReference type="ARBA" id="ARBA00022748"/>
    </source>
</evidence>
<feature type="transmembrane region" description="Helical" evidence="10">
    <location>
        <begin position="425"/>
        <end position="443"/>
    </location>
</feature>
<reference evidence="13" key="1">
    <citation type="submission" date="2016-10" db="EMBL/GenBank/DDBJ databases">
        <title>Sequence of Gallionella enrichment culture.</title>
        <authorList>
            <person name="Poehlein A."/>
            <person name="Muehling M."/>
            <person name="Daniel R."/>
        </authorList>
    </citation>
    <scope>NUCLEOTIDE SEQUENCE</scope>
</reference>
<dbReference type="AlphaFoldDB" id="A0A1J5SMA1"/>
<dbReference type="PRINTS" id="PR01411">
    <property type="entry name" value="CCMFBIOGNSIS"/>
</dbReference>
<accession>A0A1J5SMA1</accession>
<evidence type="ECO:0000256" key="8">
    <source>
        <dbReference type="ARBA" id="ARBA00023136"/>
    </source>
</evidence>
<evidence type="ECO:0000256" key="10">
    <source>
        <dbReference type="SAM" id="Phobius"/>
    </source>
</evidence>
<feature type="transmembrane region" description="Helical" evidence="10">
    <location>
        <begin position="126"/>
        <end position="148"/>
    </location>
</feature>
<evidence type="ECO:0000259" key="12">
    <source>
        <dbReference type="Pfam" id="PF16327"/>
    </source>
</evidence>
<comment type="subcellular location">
    <subcellularLocation>
        <location evidence="1">Cell inner membrane</location>
        <topology evidence="1">Multi-pass membrane protein</topology>
    </subcellularLocation>
</comment>
<dbReference type="GO" id="GO:0017004">
    <property type="term" value="P:cytochrome complex assembly"/>
    <property type="evidence" value="ECO:0007669"/>
    <property type="project" value="UniProtKB-KW"/>
</dbReference>
<comment type="caution">
    <text evidence="13">The sequence shown here is derived from an EMBL/GenBank/DDBJ whole genome shotgun (WGS) entry which is preliminary data.</text>
</comment>
<feature type="transmembrane region" description="Helical" evidence="10">
    <location>
        <begin position="249"/>
        <end position="266"/>
    </location>
</feature>
<dbReference type="InterPro" id="IPR032523">
    <property type="entry name" value="CcmF_C"/>
</dbReference>
<dbReference type="InterPro" id="IPR003567">
    <property type="entry name" value="Cyt_c_biogenesis"/>
</dbReference>
<dbReference type="Pfam" id="PF01578">
    <property type="entry name" value="Cytochrom_C_asm"/>
    <property type="match status" value="1"/>
</dbReference>
<dbReference type="GO" id="GO:0015232">
    <property type="term" value="F:heme transmembrane transporter activity"/>
    <property type="evidence" value="ECO:0007669"/>
    <property type="project" value="InterPro"/>
</dbReference>
<dbReference type="PRINTS" id="PR01410">
    <property type="entry name" value="CCBIOGENESIS"/>
</dbReference>
<evidence type="ECO:0000256" key="5">
    <source>
        <dbReference type="ARBA" id="ARBA00022692"/>
    </source>
</evidence>
<name>A0A1J5SMA1_9ZZZZ</name>
<proteinExistence type="inferred from homology"/>
<sequence>MIPEIGHFALILALFVALAQAIIPLVGAARDDRPWMDVARSAAFAQLLLVGLAFGALVWVHVTSDFSVLNVAQNSHTDKPMLYKVTGVWGNHEGSMLLWVFILALYGAALALFGRNLPPALRARALAVQAMISVGFLVFILFTSNPFARLDPAPMNGNGLNPLLQDPGLAFHPPFLYLGYVGFSMAFSFAIAALIEGRVDAAWARWVRPWTLAAWSFLTLGIAMGSWWAYYTLGWGGWWYWDPTENASFMPWLAGTALLHSAVVVEKRGTLKAWTILLAIFAFSLSLLGTFIVRSGIVTSVHSFASDPTRGVFILGLLVLAVGGSLILFAVRAPSLKGGGLFAPISREGSLLLNNVLMSTACGTVLLGTLYPLFADVLNLGKVSVGAPFFNAVFIPLMIPLIATMALGPMLSWKRGDLGGALGRLKLAFVAVLVAGCVTWLLAGGSAKPLQAAGGIALAAWLFIGTMVEWAERVRLFRAPLAEVWRRALHLPRAAYGMSLTHAGLAVVVVGITGSACWTSEKITMMHPGETVALAGYQMTLNGVEDGVKGPNYTAARAHFTARRDGRVIAEMYPEKRLYTMPPRPTTDAAIHTNFISDLYAVIGDPDGKGGYVVRLYHNTLVPWIFLGAVIMVLGGVVSLTDRRHRVGAPARKAKSIATV</sequence>
<evidence type="ECO:0000256" key="4">
    <source>
        <dbReference type="ARBA" id="ARBA00022519"/>
    </source>
</evidence>